<keyword evidence="1" id="KW-0472">Membrane</keyword>
<proteinExistence type="predicted"/>
<dbReference type="STRING" id="662479.C440_13184"/>
<dbReference type="Proteomes" id="UP000011550">
    <property type="component" value="Unassembled WGS sequence"/>
</dbReference>
<name>M0I745_9EURY</name>
<sequence>MFVPFVVLVATSLWVSQNAAARGHGFPNALGAITAFVPIGLVAYLLVFVGRNPRQQPPTRAERGALTVLCAGTASYSVGAITLPPDPYSQGRWLIVAFAGLLPVSYLVVYRRGYRVVTRPVVRRVRAQFGRE</sequence>
<evidence type="ECO:0000256" key="1">
    <source>
        <dbReference type="SAM" id="Phobius"/>
    </source>
</evidence>
<gene>
    <name evidence="2" type="ORF">C440_13184</name>
</gene>
<accession>M0I745</accession>
<feature type="transmembrane region" description="Helical" evidence="1">
    <location>
        <begin position="29"/>
        <end position="49"/>
    </location>
</feature>
<dbReference type="AlphaFoldDB" id="M0I745"/>
<keyword evidence="3" id="KW-1185">Reference proteome</keyword>
<comment type="caution">
    <text evidence="2">The sequence shown here is derived from an EMBL/GenBank/DDBJ whole genome shotgun (WGS) entry which is preliminary data.</text>
</comment>
<evidence type="ECO:0000313" key="2">
    <source>
        <dbReference type="EMBL" id="ELZ91269.1"/>
    </source>
</evidence>
<dbReference type="PATRIC" id="fig|662479.7.peg.2666"/>
<feature type="transmembrane region" description="Helical" evidence="1">
    <location>
        <begin position="61"/>
        <end position="81"/>
    </location>
</feature>
<keyword evidence="1" id="KW-1133">Transmembrane helix</keyword>
<keyword evidence="1" id="KW-0812">Transmembrane</keyword>
<dbReference type="EMBL" id="AOLN01000018">
    <property type="protein sequence ID" value="ELZ91269.1"/>
    <property type="molecule type" value="Genomic_DNA"/>
</dbReference>
<reference evidence="2 3" key="1">
    <citation type="journal article" date="2014" name="PLoS Genet.">
        <title>Phylogenetically driven sequencing of extremely halophilic archaea reveals strategies for static and dynamic osmo-response.</title>
        <authorList>
            <person name="Becker E.A."/>
            <person name="Seitzer P.M."/>
            <person name="Tritt A."/>
            <person name="Larsen D."/>
            <person name="Krusor M."/>
            <person name="Yao A.I."/>
            <person name="Wu D."/>
            <person name="Madern D."/>
            <person name="Eisen J.A."/>
            <person name="Darling A.E."/>
            <person name="Facciotti M.T."/>
        </authorList>
    </citation>
    <scope>NUCLEOTIDE SEQUENCE [LARGE SCALE GENOMIC DNA]</scope>
    <source>
        <strain evidence="2 3">ATCC BAA-1512</strain>
    </source>
</reference>
<feature type="transmembrane region" description="Helical" evidence="1">
    <location>
        <begin position="93"/>
        <end position="110"/>
    </location>
</feature>
<evidence type="ECO:0000313" key="3">
    <source>
        <dbReference type="Proteomes" id="UP000011550"/>
    </source>
</evidence>
<organism evidence="2 3">
    <name type="scientific">Haloferax mucosum ATCC BAA-1512</name>
    <dbReference type="NCBI Taxonomy" id="662479"/>
    <lineage>
        <taxon>Archaea</taxon>
        <taxon>Methanobacteriati</taxon>
        <taxon>Methanobacteriota</taxon>
        <taxon>Stenosarchaea group</taxon>
        <taxon>Halobacteria</taxon>
        <taxon>Halobacteriales</taxon>
        <taxon>Haloferacaceae</taxon>
        <taxon>Haloferax</taxon>
    </lineage>
</organism>
<protein>
    <submittedName>
        <fullName evidence="2">Uncharacterized protein</fullName>
    </submittedName>
</protein>